<dbReference type="AlphaFoldDB" id="A0AAE3DCC9"/>
<name>A0AAE3DCC9_9FIRM</name>
<feature type="transmembrane region" description="Helical" evidence="1">
    <location>
        <begin position="72"/>
        <end position="93"/>
    </location>
</feature>
<reference evidence="2 3" key="1">
    <citation type="submission" date="2021-10" db="EMBL/GenBank/DDBJ databases">
        <title>Anaerobic single-cell dispensing facilitates the cultivation of human gut bacteria.</title>
        <authorList>
            <person name="Afrizal A."/>
        </authorList>
    </citation>
    <scope>NUCLEOTIDE SEQUENCE [LARGE SCALE GENOMIC DNA]</scope>
    <source>
        <strain evidence="2 3">CLA-AA-H276</strain>
    </source>
</reference>
<gene>
    <name evidence="2" type="ORF">LKD36_13310</name>
</gene>
<dbReference type="EMBL" id="JAJEPS010000015">
    <property type="protein sequence ID" value="MCC2127145.1"/>
    <property type="molecule type" value="Genomic_DNA"/>
</dbReference>
<dbReference type="RefSeq" id="WP_118769876.1">
    <property type="nucleotide sequence ID" value="NZ_JAJEPS010000015.1"/>
</dbReference>
<evidence type="ECO:0000256" key="1">
    <source>
        <dbReference type="SAM" id="Phobius"/>
    </source>
</evidence>
<keyword evidence="1" id="KW-1133">Transmembrane helix</keyword>
<keyword evidence="1" id="KW-0812">Transmembrane</keyword>
<feature type="transmembrane region" description="Helical" evidence="1">
    <location>
        <begin position="7"/>
        <end position="25"/>
    </location>
</feature>
<sequence>MKQKGNPLAQFLIGLAMLVSGGYWFLSSVAVHTAFYSLRLGGMRLNGGLVVVPFIVGVIWICVNTDSFGAKLLTGAGLLMIVASVIAGTEFVFRYTSLYNYLIMLVLMFGGAALILKVLCHDPEKKKKKDKES</sequence>
<comment type="caution">
    <text evidence="2">The sequence shown here is derived from an EMBL/GenBank/DDBJ whole genome shotgun (WGS) entry which is preliminary data.</text>
</comment>
<protein>
    <submittedName>
        <fullName evidence="2">Uncharacterized protein</fullName>
    </submittedName>
</protein>
<keyword evidence="3" id="KW-1185">Reference proteome</keyword>
<keyword evidence="1" id="KW-0472">Membrane</keyword>
<feature type="transmembrane region" description="Helical" evidence="1">
    <location>
        <begin position="99"/>
        <end position="119"/>
    </location>
</feature>
<organism evidence="2 3">
    <name type="scientific">Hominiventricola filiformis</name>
    <dbReference type="NCBI Taxonomy" id="2885352"/>
    <lineage>
        <taxon>Bacteria</taxon>
        <taxon>Bacillati</taxon>
        <taxon>Bacillota</taxon>
        <taxon>Clostridia</taxon>
        <taxon>Lachnospirales</taxon>
        <taxon>Lachnospiraceae</taxon>
        <taxon>Hominiventricola</taxon>
    </lineage>
</organism>
<evidence type="ECO:0000313" key="3">
    <source>
        <dbReference type="Proteomes" id="UP001198220"/>
    </source>
</evidence>
<accession>A0AAE3DCC9</accession>
<evidence type="ECO:0000313" key="2">
    <source>
        <dbReference type="EMBL" id="MCC2127145.1"/>
    </source>
</evidence>
<dbReference type="Proteomes" id="UP001198220">
    <property type="component" value="Unassembled WGS sequence"/>
</dbReference>
<proteinExistence type="predicted"/>
<feature type="transmembrane region" description="Helical" evidence="1">
    <location>
        <begin position="45"/>
        <end position="63"/>
    </location>
</feature>